<dbReference type="InterPro" id="IPR008978">
    <property type="entry name" value="HSP20-like_chaperone"/>
</dbReference>
<dbReference type="AlphaFoldDB" id="A0A835RM42"/>
<feature type="transmembrane region" description="Helical" evidence="4">
    <location>
        <begin position="195"/>
        <end position="213"/>
    </location>
</feature>
<dbReference type="Pfam" id="PF00011">
    <property type="entry name" value="HSP20"/>
    <property type="match status" value="1"/>
</dbReference>
<dbReference type="Proteomes" id="UP000636800">
    <property type="component" value="Chromosome 2"/>
</dbReference>
<dbReference type="InterPro" id="IPR002068">
    <property type="entry name" value="A-crystallin/Hsp20_dom"/>
</dbReference>
<gene>
    <name evidence="6" type="ORF">HPP92_006461</name>
</gene>
<name>A0A835RM42_VANPL</name>
<evidence type="ECO:0000256" key="3">
    <source>
        <dbReference type="SAM" id="MobiDB-lite"/>
    </source>
</evidence>
<keyword evidence="7" id="KW-1185">Reference proteome</keyword>
<evidence type="ECO:0000256" key="2">
    <source>
        <dbReference type="RuleBase" id="RU003616"/>
    </source>
</evidence>
<evidence type="ECO:0000256" key="1">
    <source>
        <dbReference type="PROSITE-ProRule" id="PRU00285"/>
    </source>
</evidence>
<comment type="caution">
    <text evidence="6">The sequence shown here is derived from an EMBL/GenBank/DDBJ whole genome shotgun (WGS) entry which is preliminary data.</text>
</comment>
<keyword evidence="4" id="KW-0812">Transmembrane</keyword>
<comment type="similarity">
    <text evidence="1 2">Belongs to the small heat shock protein (HSP20) family.</text>
</comment>
<evidence type="ECO:0000256" key="4">
    <source>
        <dbReference type="SAM" id="Phobius"/>
    </source>
</evidence>
<dbReference type="SUPFAM" id="SSF49764">
    <property type="entry name" value="HSP20-like chaperones"/>
    <property type="match status" value="1"/>
</dbReference>
<feature type="compositionally biased region" description="Basic and acidic residues" evidence="3">
    <location>
        <begin position="148"/>
        <end position="165"/>
    </location>
</feature>
<feature type="domain" description="SHSP" evidence="5">
    <location>
        <begin position="10"/>
        <end position="114"/>
    </location>
</feature>
<feature type="region of interest" description="Disordered" evidence="3">
    <location>
        <begin position="137"/>
        <end position="167"/>
    </location>
</feature>
<keyword evidence="4" id="KW-1133">Transmembrane helix</keyword>
<accession>A0A835RM42</accession>
<evidence type="ECO:0000313" key="6">
    <source>
        <dbReference type="EMBL" id="KAG0493063.1"/>
    </source>
</evidence>
<dbReference type="PROSITE" id="PS01031">
    <property type="entry name" value="SHSP"/>
    <property type="match status" value="1"/>
</dbReference>
<evidence type="ECO:0000313" key="7">
    <source>
        <dbReference type="Proteomes" id="UP000636800"/>
    </source>
</evidence>
<reference evidence="6 7" key="1">
    <citation type="journal article" date="2020" name="Nat. Food">
        <title>A phased Vanilla planifolia genome enables genetic improvement of flavour and production.</title>
        <authorList>
            <person name="Hasing T."/>
            <person name="Tang H."/>
            <person name="Brym M."/>
            <person name="Khazi F."/>
            <person name="Huang T."/>
            <person name="Chambers A.H."/>
        </authorList>
    </citation>
    <scope>NUCLEOTIDE SEQUENCE [LARGE SCALE GENOMIC DNA]</scope>
    <source>
        <tissue evidence="6">Leaf</tissue>
    </source>
</reference>
<evidence type="ECO:0000259" key="5">
    <source>
        <dbReference type="PROSITE" id="PS01031"/>
    </source>
</evidence>
<dbReference type="CDD" id="cd06464">
    <property type="entry name" value="ACD_sHsps-like"/>
    <property type="match status" value="1"/>
</dbReference>
<protein>
    <recommendedName>
        <fullName evidence="5">SHSP domain-containing protein</fullName>
    </recommendedName>
</protein>
<dbReference type="Gene3D" id="2.60.40.790">
    <property type="match status" value="1"/>
</dbReference>
<proteinExistence type="inferred from homology"/>
<dbReference type="EMBL" id="JADCNL010000002">
    <property type="protein sequence ID" value="KAG0493063.1"/>
    <property type="molecule type" value="Genomic_DNA"/>
</dbReference>
<keyword evidence="4" id="KW-0472">Membrane</keyword>
<sequence length="218" mass="24231">MKGRSEPGWPSCDEFQPSSEWVEDSSNYILLIQLPGFQKDDISIIVDTAGKLTVGVSKQRNGVKSAPFEQSFSAPPNSNIEEASAKFENGCLALFIPKAESSAASSAETKSKPTFEEMQGLVMEIKDLVQTEAARLSKEREEEEWEKGEEPSGEKWQGRGEERGSWKRWSGWDGKEWCDRGFFELIQNAGGEGKMFMVAMVAFSVGFFVCCKMRRGGG</sequence>
<organism evidence="6 7">
    <name type="scientific">Vanilla planifolia</name>
    <name type="common">Vanilla</name>
    <dbReference type="NCBI Taxonomy" id="51239"/>
    <lineage>
        <taxon>Eukaryota</taxon>
        <taxon>Viridiplantae</taxon>
        <taxon>Streptophyta</taxon>
        <taxon>Embryophyta</taxon>
        <taxon>Tracheophyta</taxon>
        <taxon>Spermatophyta</taxon>
        <taxon>Magnoliopsida</taxon>
        <taxon>Liliopsida</taxon>
        <taxon>Asparagales</taxon>
        <taxon>Orchidaceae</taxon>
        <taxon>Vanilloideae</taxon>
        <taxon>Vanilleae</taxon>
        <taxon>Vanilla</taxon>
    </lineage>
</organism>